<protein>
    <recommendedName>
        <fullName evidence="8">Peroxidase</fullName>
    </recommendedName>
</protein>
<dbReference type="PRINTS" id="PR00457">
    <property type="entry name" value="ANPEROXIDASE"/>
</dbReference>
<comment type="caution">
    <text evidence="6">The sequence shown here is derived from an EMBL/GenBank/DDBJ whole genome shotgun (WGS) entry which is preliminary data.</text>
</comment>
<evidence type="ECO:0000256" key="1">
    <source>
        <dbReference type="ARBA" id="ARBA00004613"/>
    </source>
</evidence>
<sequence length="627" mass="70171">MQLRQICLCYLCILNNLEIGRTQEPTPEQTNPKPVQEFYVLASTHAAMSSGMFSGRGFKLTRRWYTWCLNATSYKYRTYDGSCNNVRNLGAAITAVPTLLKSEYADGMDSPRQYGEDGLPLPSARLVSTSVFPSAIELTNRTHMVMQWGQWVIHDLSAIPISTGANGTIKCCGPKGQPPPFINNRNCFPIEIPIHDRISKGRCMEFVRSLAATSRMGFTLKPRQQINIITSFIDASQIYGSGTIQTNGLRYGGYLLKTGLHGALPKAETQNCITRPNTTDYCQLAGDTRVNEQPALGVIHTFWVREHNRISQQLRVLKGNSSEEEIFQITRKIIAALQQIINYNEYLPIILGKDAHTWNLVSKVGRTAYNPALDPSVFNEFSTAAFRFGHSTIPDVLSFSDKAVKMRFLLHRPAECLNNCEGLMAGLAGLVGKKKKKALKKVDRNFVKEVTRFLFEAQASPGHKLDLAALNIQRGRDHGLAPYIKYRTFCGLPPVKGFDDEEALGPNVRDLALVYRSIADIDLFVGLLYEPVKGDASVGPTLKCLLGIQFFNLKFGDRFFFDTTDETLGFNDEQLASLRNMTLSKVMCHNSDLRELQLDVFTLPSKQNPTYTCQQLRSESIDLTLFA</sequence>
<dbReference type="SUPFAM" id="SSF48113">
    <property type="entry name" value="Heme-dependent peroxidases"/>
    <property type="match status" value="1"/>
</dbReference>
<dbReference type="FunFam" id="1.10.640.10:FF:000003">
    <property type="entry name" value="chorion peroxidase"/>
    <property type="match status" value="1"/>
</dbReference>
<organism evidence="6 7">
    <name type="scientific">Lymnaea stagnalis</name>
    <name type="common">Great pond snail</name>
    <name type="synonym">Helix stagnalis</name>
    <dbReference type="NCBI Taxonomy" id="6523"/>
    <lineage>
        <taxon>Eukaryota</taxon>
        <taxon>Metazoa</taxon>
        <taxon>Spiralia</taxon>
        <taxon>Lophotrochozoa</taxon>
        <taxon>Mollusca</taxon>
        <taxon>Gastropoda</taxon>
        <taxon>Heterobranchia</taxon>
        <taxon>Euthyneura</taxon>
        <taxon>Panpulmonata</taxon>
        <taxon>Hygrophila</taxon>
        <taxon>Lymnaeoidea</taxon>
        <taxon>Lymnaeidae</taxon>
        <taxon>Lymnaea</taxon>
    </lineage>
</organism>
<dbReference type="GO" id="GO:0004601">
    <property type="term" value="F:peroxidase activity"/>
    <property type="evidence" value="ECO:0007669"/>
    <property type="project" value="InterPro"/>
</dbReference>
<keyword evidence="4" id="KW-0479">Metal-binding</keyword>
<evidence type="ECO:0000256" key="4">
    <source>
        <dbReference type="PIRSR" id="PIRSR619791-2"/>
    </source>
</evidence>
<dbReference type="GO" id="GO:0020037">
    <property type="term" value="F:heme binding"/>
    <property type="evidence" value="ECO:0007669"/>
    <property type="project" value="InterPro"/>
</dbReference>
<evidence type="ECO:0000256" key="3">
    <source>
        <dbReference type="ARBA" id="ARBA00022729"/>
    </source>
</evidence>
<dbReference type="PANTHER" id="PTHR11475:SF134">
    <property type="entry name" value="LD42267P"/>
    <property type="match status" value="1"/>
</dbReference>
<dbReference type="InterPro" id="IPR019791">
    <property type="entry name" value="Haem_peroxidase_animal"/>
</dbReference>
<dbReference type="Pfam" id="PF03098">
    <property type="entry name" value="An_peroxidase"/>
    <property type="match status" value="1"/>
</dbReference>
<feature type="chain" id="PRO_5043550656" description="Peroxidase" evidence="5">
    <location>
        <begin position="23"/>
        <end position="627"/>
    </location>
</feature>
<evidence type="ECO:0000256" key="2">
    <source>
        <dbReference type="ARBA" id="ARBA00022525"/>
    </source>
</evidence>
<proteinExistence type="predicted"/>
<evidence type="ECO:0000256" key="5">
    <source>
        <dbReference type="SAM" id="SignalP"/>
    </source>
</evidence>
<comment type="subcellular location">
    <subcellularLocation>
        <location evidence="1">Secreted</location>
    </subcellularLocation>
</comment>
<keyword evidence="4" id="KW-0349">Heme</keyword>
<dbReference type="GO" id="GO:0046872">
    <property type="term" value="F:metal ion binding"/>
    <property type="evidence" value="ECO:0007669"/>
    <property type="project" value="UniProtKB-KW"/>
</dbReference>
<gene>
    <name evidence="6" type="ORF">GSLYS_00005918001</name>
</gene>
<dbReference type="InterPro" id="IPR010255">
    <property type="entry name" value="Haem_peroxidase_sf"/>
</dbReference>
<dbReference type="GO" id="GO:0005576">
    <property type="term" value="C:extracellular region"/>
    <property type="evidence" value="ECO:0007669"/>
    <property type="project" value="UniProtKB-SubCell"/>
</dbReference>
<dbReference type="PANTHER" id="PTHR11475">
    <property type="entry name" value="OXIDASE/PEROXIDASE"/>
    <property type="match status" value="1"/>
</dbReference>
<keyword evidence="3 5" id="KW-0732">Signal</keyword>
<reference evidence="6 7" key="1">
    <citation type="submission" date="2024-04" db="EMBL/GenBank/DDBJ databases">
        <authorList>
            <consortium name="Genoscope - CEA"/>
            <person name="William W."/>
        </authorList>
    </citation>
    <scope>NUCLEOTIDE SEQUENCE [LARGE SCALE GENOMIC DNA]</scope>
</reference>
<keyword evidence="2" id="KW-0964">Secreted</keyword>
<dbReference type="EMBL" id="CAXITT010000098">
    <property type="protein sequence ID" value="CAL1531823.1"/>
    <property type="molecule type" value="Genomic_DNA"/>
</dbReference>
<evidence type="ECO:0000313" key="6">
    <source>
        <dbReference type="EMBL" id="CAL1531823.1"/>
    </source>
</evidence>
<dbReference type="Gene3D" id="1.10.640.10">
    <property type="entry name" value="Haem peroxidase domain superfamily, animal type"/>
    <property type="match status" value="1"/>
</dbReference>
<evidence type="ECO:0000313" key="7">
    <source>
        <dbReference type="Proteomes" id="UP001497497"/>
    </source>
</evidence>
<keyword evidence="7" id="KW-1185">Reference proteome</keyword>
<keyword evidence="4" id="KW-0408">Iron</keyword>
<name>A0AAV2HEK7_LYMST</name>
<dbReference type="GO" id="GO:0006979">
    <property type="term" value="P:response to oxidative stress"/>
    <property type="evidence" value="ECO:0007669"/>
    <property type="project" value="InterPro"/>
</dbReference>
<dbReference type="AlphaFoldDB" id="A0AAV2HEK7"/>
<feature type="signal peptide" evidence="5">
    <location>
        <begin position="1"/>
        <end position="22"/>
    </location>
</feature>
<feature type="binding site" description="axial binding residue" evidence="4">
    <location>
        <position position="390"/>
    </location>
    <ligand>
        <name>heme b</name>
        <dbReference type="ChEBI" id="CHEBI:60344"/>
    </ligand>
    <ligandPart>
        <name>Fe</name>
        <dbReference type="ChEBI" id="CHEBI:18248"/>
    </ligandPart>
</feature>
<evidence type="ECO:0008006" key="8">
    <source>
        <dbReference type="Google" id="ProtNLM"/>
    </source>
</evidence>
<dbReference type="PROSITE" id="PS50292">
    <property type="entry name" value="PEROXIDASE_3"/>
    <property type="match status" value="1"/>
</dbReference>
<dbReference type="Proteomes" id="UP001497497">
    <property type="component" value="Unassembled WGS sequence"/>
</dbReference>
<dbReference type="InterPro" id="IPR037120">
    <property type="entry name" value="Haem_peroxidase_sf_animal"/>
</dbReference>
<accession>A0AAV2HEK7</accession>